<keyword evidence="1" id="KW-0472">Membrane</keyword>
<dbReference type="AlphaFoldDB" id="A0A1M6NF03"/>
<proteinExistence type="predicted"/>
<protein>
    <submittedName>
        <fullName evidence="2">Uncharacterized protein</fullName>
    </submittedName>
</protein>
<accession>A0A1M6NF03</accession>
<feature type="transmembrane region" description="Helical" evidence="1">
    <location>
        <begin position="106"/>
        <end position="127"/>
    </location>
</feature>
<feature type="transmembrane region" description="Helical" evidence="1">
    <location>
        <begin position="77"/>
        <end position="99"/>
    </location>
</feature>
<reference evidence="2 3" key="1">
    <citation type="submission" date="2016-11" db="EMBL/GenBank/DDBJ databases">
        <authorList>
            <person name="Jaros S."/>
            <person name="Januszkiewicz K."/>
            <person name="Wedrychowicz H."/>
        </authorList>
    </citation>
    <scope>NUCLEOTIDE SEQUENCE [LARGE SCALE GENOMIC DNA]</scope>
    <source>
        <strain evidence="2 3">GAS499</strain>
    </source>
</reference>
<organism evidence="2 3">
    <name type="scientific">Bradyrhizobium lablabi</name>
    <dbReference type="NCBI Taxonomy" id="722472"/>
    <lineage>
        <taxon>Bacteria</taxon>
        <taxon>Pseudomonadati</taxon>
        <taxon>Pseudomonadota</taxon>
        <taxon>Alphaproteobacteria</taxon>
        <taxon>Hyphomicrobiales</taxon>
        <taxon>Nitrobacteraceae</taxon>
        <taxon>Bradyrhizobium</taxon>
    </lineage>
</organism>
<keyword evidence="1" id="KW-1133">Transmembrane helix</keyword>
<evidence type="ECO:0000256" key="1">
    <source>
        <dbReference type="SAM" id="Phobius"/>
    </source>
</evidence>
<evidence type="ECO:0000313" key="3">
    <source>
        <dbReference type="Proteomes" id="UP000189935"/>
    </source>
</evidence>
<sequence length="159" mass="16814">MIVYYYLADLQITSSGVMPSAWEIFSMTPLSSPSVTMSIASLVTAINVLIAVGFSIAGLMSPNSILPASSTPTDASFIFAMYAAARTIPLALMALIAIYKHSEPALLILGTLAGFIQLLDAGVGLLQHDLGKSIGPLVIAAFQFFAVYLLNRSPRSSIE</sequence>
<keyword evidence="1" id="KW-0812">Transmembrane</keyword>
<name>A0A1M6NF03_9BRAD</name>
<gene>
    <name evidence="2" type="ORF">SAMN05444159_1977</name>
</gene>
<dbReference type="Proteomes" id="UP000189935">
    <property type="component" value="Chromosome I"/>
</dbReference>
<evidence type="ECO:0000313" key="2">
    <source>
        <dbReference type="EMBL" id="SHJ94305.1"/>
    </source>
</evidence>
<dbReference type="EMBL" id="LT670844">
    <property type="protein sequence ID" value="SHJ94305.1"/>
    <property type="molecule type" value="Genomic_DNA"/>
</dbReference>
<feature type="transmembrane region" description="Helical" evidence="1">
    <location>
        <begin position="133"/>
        <end position="150"/>
    </location>
</feature>
<feature type="transmembrane region" description="Helical" evidence="1">
    <location>
        <begin position="35"/>
        <end position="57"/>
    </location>
</feature>